<feature type="domain" description="Response regulatory" evidence="2">
    <location>
        <begin position="35"/>
        <end position="163"/>
    </location>
</feature>
<dbReference type="InterPro" id="IPR035919">
    <property type="entry name" value="EAL_sf"/>
</dbReference>
<dbReference type="SUPFAM" id="SSF52172">
    <property type="entry name" value="CheY-like"/>
    <property type="match status" value="1"/>
</dbReference>
<dbReference type="Gene3D" id="3.30.70.270">
    <property type="match status" value="1"/>
</dbReference>
<reference evidence="6" key="1">
    <citation type="journal article" date="2019" name="Int. J. Syst. Evol. Microbiol.">
        <title>The Global Catalogue of Microorganisms (GCM) 10K type strain sequencing project: providing services to taxonomists for standard genome sequencing and annotation.</title>
        <authorList>
            <consortium name="The Broad Institute Genomics Platform"/>
            <consortium name="The Broad Institute Genome Sequencing Center for Infectious Disease"/>
            <person name="Wu L."/>
            <person name="Ma J."/>
        </authorList>
    </citation>
    <scope>NUCLEOTIDE SEQUENCE [LARGE SCALE GENOMIC DNA]</scope>
    <source>
        <strain evidence="6">JCM 16673</strain>
    </source>
</reference>
<feature type="domain" description="GGDEF" evidence="4">
    <location>
        <begin position="358"/>
        <end position="485"/>
    </location>
</feature>
<dbReference type="InterPro" id="IPR001633">
    <property type="entry name" value="EAL_dom"/>
</dbReference>
<dbReference type="PANTHER" id="PTHR33121">
    <property type="entry name" value="CYCLIC DI-GMP PHOSPHODIESTERASE PDEF"/>
    <property type="match status" value="1"/>
</dbReference>
<feature type="domain" description="EAL" evidence="3">
    <location>
        <begin position="494"/>
        <end position="748"/>
    </location>
</feature>
<dbReference type="Pfam" id="PF00990">
    <property type="entry name" value="GGDEF"/>
    <property type="match status" value="1"/>
</dbReference>
<dbReference type="InterPro" id="IPR011006">
    <property type="entry name" value="CheY-like_superfamily"/>
</dbReference>
<protein>
    <submittedName>
        <fullName evidence="5">EAL domain-containing protein</fullName>
    </submittedName>
</protein>
<evidence type="ECO:0000259" key="2">
    <source>
        <dbReference type="PROSITE" id="PS50110"/>
    </source>
</evidence>
<dbReference type="InterPro" id="IPR000160">
    <property type="entry name" value="GGDEF_dom"/>
</dbReference>
<evidence type="ECO:0000256" key="1">
    <source>
        <dbReference type="PROSITE-ProRule" id="PRU00169"/>
    </source>
</evidence>
<dbReference type="SMART" id="SM00267">
    <property type="entry name" value="GGDEF"/>
    <property type="match status" value="1"/>
</dbReference>
<dbReference type="Proteomes" id="UP001501353">
    <property type="component" value="Unassembled WGS sequence"/>
</dbReference>
<dbReference type="CDD" id="cd01949">
    <property type="entry name" value="GGDEF"/>
    <property type="match status" value="1"/>
</dbReference>
<dbReference type="CDD" id="cd01948">
    <property type="entry name" value="EAL"/>
    <property type="match status" value="1"/>
</dbReference>
<dbReference type="EMBL" id="BAAAZE010000007">
    <property type="protein sequence ID" value="GAA4019814.1"/>
    <property type="molecule type" value="Genomic_DNA"/>
</dbReference>
<dbReference type="InterPro" id="IPR021800">
    <property type="entry name" value="DUF3369"/>
</dbReference>
<dbReference type="PROSITE" id="PS50883">
    <property type="entry name" value="EAL"/>
    <property type="match status" value="1"/>
</dbReference>
<dbReference type="RefSeq" id="WP_344762674.1">
    <property type="nucleotide sequence ID" value="NZ_BAAAZE010000007.1"/>
</dbReference>
<dbReference type="SUPFAM" id="SSF141868">
    <property type="entry name" value="EAL domain-like"/>
    <property type="match status" value="1"/>
</dbReference>
<dbReference type="InterPro" id="IPR001789">
    <property type="entry name" value="Sig_transdc_resp-reg_receiver"/>
</dbReference>
<evidence type="ECO:0000259" key="4">
    <source>
        <dbReference type="PROSITE" id="PS50887"/>
    </source>
</evidence>
<sequence length="750" mass="82852">MTEPISPIEDVIVFMDEDVASDDHGVAAPTRPVWRILIIDDDHDVHTATTFALGNIVMQGRPLEFMHAYSATQARALLTKQSNIADDIAVILLDVVMEQEDAGLQLVQFIRDDCGMQDVRIILRTGQPGYAPEMHAISDYDINDYKTKSELTRVKLFTTMTAALRSYAQIRAISAGTRGLDQIISASAHLMAAKGMRNFSDRVMLQIGLLIDQPSTGFACLREHRTERQQDFVLVAGDAGYHSLIGRTAADLPDATQRDTVMLAANSRRNVTADTFCALYSGTTSCDFVVHVDLQVPLTSQQCQLLAVFSCSLAVCVDNMLLTERLHDVAFYDPLCKLPNRARLVNLLDDTLSASTNEDITLALIDIDHFAETNDAFGHQFGDLLLLAVATRLRSSLDQQLVVARVGGDTFCLIGTDEQVNPALILDLFATPFSVDGEAVPLTATVGLVSLTEYSGTGTDALKDADIALKRAKTRQRSGHCYFSRNMGVDIRGRVRMMHALRTAFEQRKLTLVYQPQINLSTRKVVGAEALLRWCGDDGQFIRPDVFIPIAENSGLIIELGAWVLRTACEQLVELRARGFVDFMMSVNVSQVQFRHPQFLTMLRLALEQTGAPAEFVELEITESVAMDDPALLITTLDQIKLIGMSIAIDDFGTGFSSLSYLQQLKVDRLKIDRAFVNEITDAKRGSSIAEMIIQLGHNLDLTVIAEGVEDERQADILTRLGCPLAQGYLFARPMAPELLPGWLQQHDRN</sequence>
<dbReference type="PROSITE" id="PS50887">
    <property type="entry name" value="GGDEF"/>
    <property type="match status" value="1"/>
</dbReference>
<dbReference type="PROSITE" id="PS50110">
    <property type="entry name" value="RESPONSE_REGULATORY"/>
    <property type="match status" value="1"/>
</dbReference>
<dbReference type="InterPro" id="IPR043128">
    <property type="entry name" value="Rev_trsase/Diguanyl_cyclase"/>
</dbReference>
<name>A0ABP7T1Z5_9BURK</name>
<dbReference type="Gene3D" id="3.20.20.450">
    <property type="entry name" value="EAL domain"/>
    <property type="match status" value="1"/>
</dbReference>
<dbReference type="PANTHER" id="PTHR33121:SF71">
    <property type="entry name" value="OXYGEN SENSOR PROTEIN DOSP"/>
    <property type="match status" value="1"/>
</dbReference>
<keyword evidence="6" id="KW-1185">Reference proteome</keyword>
<dbReference type="SMART" id="SM00052">
    <property type="entry name" value="EAL"/>
    <property type="match status" value="1"/>
</dbReference>
<evidence type="ECO:0000313" key="5">
    <source>
        <dbReference type="EMBL" id="GAA4019814.1"/>
    </source>
</evidence>
<keyword evidence="1" id="KW-0597">Phosphoprotein</keyword>
<dbReference type="Pfam" id="PF00563">
    <property type="entry name" value="EAL"/>
    <property type="match status" value="1"/>
</dbReference>
<organism evidence="5 6">
    <name type="scientific">Actimicrobium antarcticum</name>
    <dbReference type="NCBI Taxonomy" id="1051899"/>
    <lineage>
        <taxon>Bacteria</taxon>
        <taxon>Pseudomonadati</taxon>
        <taxon>Pseudomonadota</taxon>
        <taxon>Betaproteobacteria</taxon>
        <taxon>Burkholderiales</taxon>
        <taxon>Oxalobacteraceae</taxon>
        <taxon>Actimicrobium</taxon>
    </lineage>
</organism>
<comment type="caution">
    <text evidence="5">The sequence shown here is derived from an EMBL/GenBank/DDBJ whole genome shotgun (WGS) entry which is preliminary data.</text>
</comment>
<dbReference type="SUPFAM" id="SSF55073">
    <property type="entry name" value="Nucleotide cyclase"/>
    <property type="match status" value="1"/>
</dbReference>
<dbReference type="Pfam" id="PF11849">
    <property type="entry name" value="DUF3369"/>
    <property type="match status" value="1"/>
</dbReference>
<dbReference type="Gene3D" id="3.40.50.2300">
    <property type="match status" value="1"/>
</dbReference>
<evidence type="ECO:0000313" key="6">
    <source>
        <dbReference type="Proteomes" id="UP001501353"/>
    </source>
</evidence>
<accession>A0ABP7T1Z5</accession>
<feature type="modified residue" description="4-aspartylphosphate" evidence="1">
    <location>
        <position position="94"/>
    </location>
</feature>
<dbReference type="InterPro" id="IPR050706">
    <property type="entry name" value="Cyclic-di-GMP_PDE-like"/>
</dbReference>
<proteinExistence type="predicted"/>
<evidence type="ECO:0000259" key="3">
    <source>
        <dbReference type="PROSITE" id="PS50883"/>
    </source>
</evidence>
<dbReference type="NCBIfam" id="TIGR00254">
    <property type="entry name" value="GGDEF"/>
    <property type="match status" value="1"/>
</dbReference>
<dbReference type="InterPro" id="IPR029787">
    <property type="entry name" value="Nucleotide_cyclase"/>
</dbReference>
<gene>
    <name evidence="5" type="ORF">GCM10022212_15220</name>
</gene>